<sequence>MTLSLKDEPPAAWVFDMEAGVAVRTPPRDSRIEIETCARCHSRRSALTNDYVYGRPLMDSHRPALLDSSLYHPDGQVLDEVYVYGSFLQSKMFSAGVTCSDCHDPHSLKVRGTGNAICAGCHLPAKFDVPSHHFHKVDSPGARCVECHMPATQYMVVDPRRDHSIRIPRPDLSISLGTPNACNICHTDQSNQWSTDAIEGWYGLDRTSAPHFGTAIHAGRQGLPGAAEALRRLADNPVIPPIVRATAFSLLERDFTPESLVVVRRALTDPDPLVRAAAVSTLGSVQTEARSELVVPLLTDPVRAVRLEAARVLAGVPLDRLSDGQRVTLTRTLEEYRVSQLTNADRAETHLNLGVLAVQLGRYDDAEGAYRTALRIDSGFVAAHLNLADLYRQQGREAEGEKVLRDALAVTEEPAHVEHSLGLLLVRQERLPEALQVLRSAAERRPDLSRYVYVYGVALQSTGNVLGALEVLSVAHERHPEDRDLLIALITMHRDAGSRELALEFARKFTETSPRDAVARQLLNELEGGVR</sequence>
<dbReference type="InterPro" id="IPR019734">
    <property type="entry name" value="TPR_rpt"/>
</dbReference>
<dbReference type="CDD" id="cd08168">
    <property type="entry name" value="Cytochrom_C3"/>
    <property type="match status" value="1"/>
</dbReference>
<dbReference type="Pfam" id="PF13432">
    <property type="entry name" value="TPR_16"/>
    <property type="match status" value="2"/>
</dbReference>
<dbReference type="PANTHER" id="PTHR35038:SF8">
    <property type="entry name" value="C-TYPE POLYHEME CYTOCHROME OMCC"/>
    <property type="match status" value="1"/>
</dbReference>
<dbReference type="SUPFAM" id="SSF48695">
    <property type="entry name" value="Multiheme cytochromes"/>
    <property type="match status" value="1"/>
</dbReference>
<dbReference type="Pfam" id="PF13646">
    <property type="entry name" value="HEAT_2"/>
    <property type="match status" value="1"/>
</dbReference>
<name>A0A381NII7_9ZZZZ</name>
<evidence type="ECO:0000256" key="1">
    <source>
        <dbReference type="ARBA" id="ARBA00022729"/>
    </source>
</evidence>
<reference evidence="2" key="1">
    <citation type="submission" date="2018-05" db="EMBL/GenBank/DDBJ databases">
        <authorList>
            <person name="Lanie J.A."/>
            <person name="Ng W.-L."/>
            <person name="Kazmierczak K.M."/>
            <person name="Andrzejewski T.M."/>
            <person name="Davidsen T.M."/>
            <person name="Wayne K.J."/>
            <person name="Tettelin H."/>
            <person name="Glass J.I."/>
            <person name="Rusch D."/>
            <person name="Podicherti R."/>
            <person name="Tsui H.-C.T."/>
            <person name="Winkler M.E."/>
        </authorList>
    </citation>
    <scope>NUCLEOTIDE SEQUENCE</scope>
</reference>
<dbReference type="SMART" id="SM00028">
    <property type="entry name" value="TPR"/>
    <property type="match status" value="3"/>
</dbReference>
<dbReference type="InterPro" id="IPR036280">
    <property type="entry name" value="Multihaem_cyt_sf"/>
</dbReference>
<evidence type="ECO:0000313" key="2">
    <source>
        <dbReference type="EMBL" id="SUZ54412.1"/>
    </source>
</evidence>
<dbReference type="PANTHER" id="PTHR35038">
    <property type="entry name" value="DISSIMILATORY SULFITE REDUCTASE SIRA"/>
    <property type="match status" value="1"/>
</dbReference>
<accession>A0A381NII7</accession>
<dbReference type="InterPro" id="IPR011990">
    <property type="entry name" value="TPR-like_helical_dom_sf"/>
</dbReference>
<keyword evidence="1" id="KW-0732">Signal</keyword>
<gene>
    <name evidence="2" type="ORF">METZ01_LOCUS7266</name>
</gene>
<proteinExistence type="predicted"/>
<dbReference type="InterPro" id="IPR011989">
    <property type="entry name" value="ARM-like"/>
</dbReference>
<dbReference type="Gene3D" id="1.25.10.10">
    <property type="entry name" value="Leucine-rich Repeat Variant"/>
    <property type="match status" value="1"/>
</dbReference>
<dbReference type="PROSITE" id="PS50005">
    <property type="entry name" value="TPR"/>
    <property type="match status" value="1"/>
</dbReference>
<organism evidence="2">
    <name type="scientific">marine metagenome</name>
    <dbReference type="NCBI Taxonomy" id="408172"/>
    <lineage>
        <taxon>unclassified sequences</taxon>
        <taxon>metagenomes</taxon>
        <taxon>ecological metagenomes</taxon>
    </lineage>
</organism>
<dbReference type="InterPro" id="IPR051829">
    <property type="entry name" value="Multiheme_Cytochr_ET"/>
</dbReference>
<protein>
    <submittedName>
        <fullName evidence="2">Uncharacterized protein</fullName>
    </submittedName>
</protein>
<dbReference type="Gene3D" id="1.10.1130.10">
    <property type="entry name" value="Flavocytochrome C3, Chain A"/>
    <property type="match status" value="1"/>
</dbReference>
<dbReference type="EMBL" id="UINC01000387">
    <property type="protein sequence ID" value="SUZ54412.1"/>
    <property type="molecule type" value="Genomic_DNA"/>
</dbReference>
<dbReference type="SUPFAM" id="SSF48452">
    <property type="entry name" value="TPR-like"/>
    <property type="match status" value="1"/>
</dbReference>
<dbReference type="AlphaFoldDB" id="A0A381NII7"/>
<dbReference type="Gene3D" id="1.25.40.10">
    <property type="entry name" value="Tetratricopeptide repeat domain"/>
    <property type="match status" value="1"/>
</dbReference>